<protein>
    <submittedName>
        <fullName evidence="2">Uncharacterized protein</fullName>
    </submittedName>
</protein>
<dbReference type="GeneID" id="94825192"/>
<evidence type="ECO:0000256" key="1">
    <source>
        <dbReference type="SAM" id="MobiDB-lite"/>
    </source>
</evidence>
<reference evidence="2" key="1">
    <citation type="submission" date="2016-10" db="EMBL/GenBank/DDBJ databases">
        <authorList>
            <person name="Benchimol M."/>
            <person name="Almeida L.G."/>
            <person name="Vasconcelos A.T."/>
            <person name="Perreira-Neves A."/>
            <person name="Rosa I.A."/>
            <person name="Tasca T."/>
            <person name="Bogo M.R."/>
            <person name="de Souza W."/>
        </authorList>
    </citation>
    <scope>NUCLEOTIDE SEQUENCE [LARGE SCALE GENOMIC DNA]</scope>
    <source>
        <strain evidence="2">K</strain>
    </source>
</reference>
<keyword evidence="3" id="KW-1185">Reference proteome</keyword>
<accession>A0A1J4JCW8</accession>
<sequence length="152" mass="17407">MSLLTYDLDDTSSSESFEDFKVEETLNNELRTFQSQNSKFKLPPPKRNILAPAPPPPIEITTPQISKILQDVQDKEEIIELNSEEFKNAGVELAEQNAMIKDRTQYNGVGYDRNKSQLTYLARLDQETNGAFEQQMKNSTRGKLAARKMYGW</sequence>
<evidence type="ECO:0000313" key="3">
    <source>
        <dbReference type="Proteomes" id="UP000179807"/>
    </source>
</evidence>
<gene>
    <name evidence="2" type="ORF">TRFO_02099</name>
</gene>
<evidence type="ECO:0000313" key="2">
    <source>
        <dbReference type="EMBL" id="OHS96952.1"/>
    </source>
</evidence>
<dbReference type="RefSeq" id="XP_068350089.1">
    <property type="nucleotide sequence ID" value="XM_068490488.1"/>
</dbReference>
<comment type="caution">
    <text evidence="2">The sequence shown here is derived from an EMBL/GenBank/DDBJ whole genome shotgun (WGS) entry which is preliminary data.</text>
</comment>
<dbReference type="AlphaFoldDB" id="A0A1J4JCW8"/>
<name>A0A1J4JCW8_9EUKA</name>
<proteinExistence type="predicted"/>
<dbReference type="Proteomes" id="UP000179807">
    <property type="component" value="Unassembled WGS sequence"/>
</dbReference>
<feature type="region of interest" description="Disordered" evidence="1">
    <location>
        <begin position="36"/>
        <end position="58"/>
    </location>
</feature>
<feature type="compositionally biased region" description="Pro residues" evidence="1">
    <location>
        <begin position="42"/>
        <end position="58"/>
    </location>
</feature>
<organism evidence="2 3">
    <name type="scientific">Tritrichomonas foetus</name>
    <dbReference type="NCBI Taxonomy" id="1144522"/>
    <lineage>
        <taxon>Eukaryota</taxon>
        <taxon>Metamonada</taxon>
        <taxon>Parabasalia</taxon>
        <taxon>Tritrichomonadida</taxon>
        <taxon>Tritrichomonadidae</taxon>
        <taxon>Tritrichomonas</taxon>
    </lineage>
</organism>
<dbReference type="EMBL" id="MLAK01001148">
    <property type="protein sequence ID" value="OHS96952.1"/>
    <property type="molecule type" value="Genomic_DNA"/>
</dbReference>
<dbReference type="OrthoDB" id="10500874at2759"/>
<dbReference type="VEuPathDB" id="TrichDB:TRFO_02099"/>